<protein>
    <recommendedName>
        <fullName evidence="1">PPM-type phosphatase domain-containing protein</fullName>
    </recommendedName>
</protein>
<dbReference type="EMBL" id="JARAOO010000008">
    <property type="protein sequence ID" value="KAJ7958331.1"/>
    <property type="molecule type" value="Genomic_DNA"/>
</dbReference>
<dbReference type="KEGG" id="qsa:O6P43_019076"/>
<dbReference type="PANTHER" id="PTHR47992">
    <property type="entry name" value="PROTEIN PHOSPHATASE"/>
    <property type="match status" value="1"/>
</dbReference>
<dbReference type="InterPro" id="IPR036457">
    <property type="entry name" value="PPM-type-like_dom_sf"/>
</dbReference>
<comment type="caution">
    <text evidence="2">The sequence shown here is derived from an EMBL/GenBank/DDBJ whole genome shotgun (WGS) entry which is preliminary data.</text>
</comment>
<feature type="domain" description="PPM-type phosphatase" evidence="1">
    <location>
        <begin position="37"/>
        <end position="305"/>
    </location>
</feature>
<dbReference type="SMART" id="SM00332">
    <property type="entry name" value="PP2Cc"/>
    <property type="match status" value="1"/>
</dbReference>
<reference evidence="2" key="1">
    <citation type="journal article" date="2023" name="Science">
        <title>Elucidation of the pathway for biosynthesis of saponin adjuvants from the soapbark tree.</title>
        <authorList>
            <person name="Reed J."/>
            <person name="Orme A."/>
            <person name="El-Demerdash A."/>
            <person name="Owen C."/>
            <person name="Martin L.B.B."/>
            <person name="Misra R.C."/>
            <person name="Kikuchi S."/>
            <person name="Rejzek M."/>
            <person name="Martin A.C."/>
            <person name="Harkess A."/>
            <person name="Leebens-Mack J."/>
            <person name="Louveau T."/>
            <person name="Stephenson M.J."/>
            <person name="Osbourn A."/>
        </authorList>
    </citation>
    <scope>NUCLEOTIDE SEQUENCE</scope>
    <source>
        <strain evidence="2">S10</strain>
    </source>
</reference>
<dbReference type="AlphaFoldDB" id="A0AAD7PJW8"/>
<proteinExistence type="predicted"/>
<dbReference type="CDD" id="cd00143">
    <property type="entry name" value="PP2Cc"/>
    <property type="match status" value="1"/>
</dbReference>
<dbReference type="Gene3D" id="3.60.40.10">
    <property type="entry name" value="PPM-type phosphatase domain"/>
    <property type="match status" value="1"/>
</dbReference>
<sequence>MGTCISLASSEIHGVEVHVNMKLYEENINVPNGTGGLGSVFTEEGSKGLNQDAAILYQGYGMEDGAFCGVFDGHGRNGHTVSKIVSNRLPSLLLSQKNALAKINELIDGNDITDQIEMVAYDSVSTKNFHTWKEAIVSVFKVMDKEIKLQVNLDCSGSGTTAVVVIKEGEDLIIANLGDSRAVLGTISKSEIAAVQLTTDLKPGLPCEADRIRKVQWSGICTKGRTPYPASISHIHRLTSSDQFIVLASDGVWDVISNKEVMSIVWAADSEEAAAKAVVEAATIAWKNKFPSAKVDDCTVVCLFLHKKQCTTMAVDG</sequence>
<dbReference type="InterPro" id="IPR001932">
    <property type="entry name" value="PPM-type_phosphatase-like_dom"/>
</dbReference>
<dbReference type="GO" id="GO:0004722">
    <property type="term" value="F:protein serine/threonine phosphatase activity"/>
    <property type="evidence" value="ECO:0007669"/>
    <property type="project" value="InterPro"/>
</dbReference>
<name>A0AAD7PJW8_QUISA</name>
<dbReference type="SUPFAM" id="SSF81606">
    <property type="entry name" value="PP2C-like"/>
    <property type="match status" value="1"/>
</dbReference>
<keyword evidence="3" id="KW-1185">Reference proteome</keyword>
<organism evidence="2 3">
    <name type="scientific">Quillaja saponaria</name>
    <name type="common">Soap bark tree</name>
    <dbReference type="NCBI Taxonomy" id="32244"/>
    <lineage>
        <taxon>Eukaryota</taxon>
        <taxon>Viridiplantae</taxon>
        <taxon>Streptophyta</taxon>
        <taxon>Embryophyta</taxon>
        <taxon>Tracheophyta</taxon>
        <taxon>Spermatophyta</taxon>
        <taxon>Magnoliopsida</taxon>
        <taxon>eudicotyledons</taxon>
        <taxon>Gunneridae</taxon>
        <taxon>Pentapetalae</taxon>
        <taxon>rosids</taxon>
        <taxon>fabids</taxon>
        <taxon>Fabales</taxon>
        <taxon>Quillajaceae</taxon>
        <taxon>Quillaja</taxon>
    </lineage>
</organism>
<evidence type="ECO:0000313" key="3">
    <source>
        <dbReference type="Proteomes" id="UP001163823"/>
    </source>
</evidence>
<dbReference type="Pfam" id="PF00481">
    <property type="entry name" value="PP2C"/>
    <property type="match status" value="2"/>
</dbReference>
<evidence type="ECO:0000259" key="1">
    <source>
        <dbReference type="PROSITE" id="PS51746"/>
    </source>
</evidence>
<evidence type="ECO:0000313" key="2">
    <source>
        <dbReference type="EMBL" id="KAJ7958331.1"/>
    </source>
</evidence>
<dbReference type="PROSITE" id="PS51746">
    <property type="entry name" value="PPM_2"/>
    <property type="match status" value="1"/>
</dbReference>
<dbReference type="Proteomes" id="UP001163823">
    <property type="component" value="Chromosome 8"/>
</dbReference>
<dbReference type="InterPro" id="IPR015655">
    <property type="entry name" value="PP2C"/>
</dbReference>
<gene>
    <name evidence="2" type="ORF">O6P43_019076</name>
</gene>
<accession>A0AAD7PJW8</accession>